<name>Q213M4_RHOPB</name>
<dbReference type="eggNOG" id="ENOG502ZDQM">
    <property type="taxonomic scope" value="Bacteria"/>
</dbReference>
<accession>Q213M4</accession>
<protein>
    <submittedName>
        <fullName evidence="1">Uncharacterized protein</fullName>
    </submittedName>
</protein>
<dbReference type="RefSeq" id="WP_011473308.1">
    <property type="nucleotide sequence ID" value="NC_007925.1"/>
</dbReference>
<dbReference type="EMBL" id="CP000301">
    <property type="protein sequence ID" value="ABD88412.1"/>
    <property type="molecule type" value="Genomic_DNA"/>
</dbReference>
<gene>
    <name evidence="1" type="ordered locus">RPC_2864</name>
</gene>
<dbReference type="HOGENOM" id="CLU_202521_0_0_5"/>
<dbReference type="AlphaFoldDB" id="Q213M4"/>
<sequence length="76" mass="8735">MARYMVTFFKDILGDNGHHAEVCQHLLEVEAANSGDATELAKRKFCEIERLSDWSLHADRLRVSESERPLEQQAPH</sequence>
<evidence type="ECO:0000313" key="1">
    <source>
        <dbReference type="EMBL" id="ABD88412.1"/>
    </source>
</evidence>
<organism evidence="1">
    <name type="scientific">Rhodopseudomonas palustris (strain BisB18)</name>
    <dbReference type="NCBI Taxonomy" id="316056"/>
    <lineage>
        <taxon>Bacteria</taxon>
        <taxon>Pseudomonadati</taxon>
        <taxon>Pseudomonadota</taxon>
        <taxon>Alphaproteobacteria</taxon>
        <taxon>Hyphomicrobiales</taxon>
        <taxon>Nitrobacteraceae</taxon>
        <taxon>Rhodopseudomonas</taxon>
    </lineage>
</organism>
<reference evidence="1" key="1">
    <citation type="submission" date="2006-03" db="EMBL/GenBank/DDBJ databases">
        <title>Complete sequence of Rhodopseudomonas palustris BisB18.</title>
        <authorList>
            <consortium name="US DOE Joint Genome Institute"/>
            <person name="Copeland A."/>
            <person name="Lucas S."/>
            <person name="Lapidus A."/>
            <person name="Barry K."/>
            <person name="Detter J.C."/>
            <person name="Glavina del Rio T."/>
            <person name="Hammon N."/>
            <person name="Israni S."/>
            <person name="Dalin E."/>
            <person name="Tice H."/>
            <person name="Pitluck S."/>
            <person name="Chain P."/>
            <person name="Malfatti S."/>
            <person name="Shin M."/>
            <person name="Vergez L."/>
            <person name="Schmutz J."/>
            <person name="Larimer F."/>
            <person name="Land M."/>
            <person name="Hauser L."/>
            <person name="Pelletier D.A."/>
            <person name="Kyrpides N."/>
            <person name="Anderson I."/>
            <person name="Oda Y."/>
            <person name="Harwood C.S."/>
            <person name="Richardson P."/>
        </authorList>
    </citation>
    <scope>NUCLEOTIDE SEQUENCE [LARGE SCALE GENOMIC DNA]</scope>
    <source>
        <strain evidence="1">BisB18</strain>
    </source>
</reference>
<dbReference type="KEGG" id="rpc:RPC_2864"/>
<proteinExistence type="predicted"/>
<dbReference type="OrthoDB" id="8255265at2"/>